<dbReference type="InterPro" id="IPR025965">
    <property type="entry name" value="FlgD/Vpr_Ig-like"/>
</dbReference>
<comment type="caution">
    <text evidence="2">The sequence shown here is derived from an EMBL/GenBank/DDBJ whole genome shotgun (WGS) entry which is preliminary data.</text>
</comment>
<reference evidence="2 3" key="1">
    <citation type="submission" date="2024-09" db="EMBL/GenBank/DDBJ databases">
        <authorList>
            <person name="D'Angelo T."/>
        </authorList>
    </citation>
    <scope>NUCLEOTIDE SEQUENCE [LARGE SCALE GENOMIC DNA]</scope>
    <source>
        <strain evidence="2">SAG AM-320-E07</strain>
    </source>
</reference>
<accession>A0ABV6YLV2</accession>
<feature type="domain" description="FlgD/Vpr Ig-like" evidence="1">
    <location>
        <begin position="120"/>
        <end position="179"/>
    </location>
</feature>
<dbReference type="InterPro" id="IPR026444">
    <property type="entry name" value="Secre_tail"/>
</dbReference>
<protein>
    <submittedName>
        <fullName evidence="2">FlgD immunoglobulin-like domain containing protein</fullName>
    </submittedName>
</protein>
<evidence type="ECO:0000259" key="1">
    <source>
        <dbReference type="Pfam" id="PF13860"/>
    </source>
</evidence>
<dbReference type="NCBIfam" id="TIGR04183">
    <property type="entry name" value="Por_Secre_tail"/>
    <property type="match status" value="1"/>
</dbReference>
<dbReference type="Gene3D" id="2.60.40.4070">
    <property type="match status" value="1"/>
</dbReference>
<proteinExistence type="predicted"/>
<organism evidence="2 3">
    <name type="scientific">Eiseniibacteriota bacterium</name>
    <dbReference type="NCBI Taxonomy" id="2212470"/>
    <lineage>
        <taxon>Bacteria</taxon>
        <taxon>Candidatus Eiseniibacteriota</taxon>
    </lineage>
</organism>
<name>A0ABV6YLV2_UNCEI</name>
<sequence>MNRRTFSRFSKATQLGPLLLALMLFLPKARADEPVLAILLTGWDCEIYNLPEVERITLDGGDRLVVVTGDGSDSYATESIMKIWFFPDHHSVEDSEETAALTTAIHLFQNRPNPFSPETQISFDLPQEGAMELRIYNPAGRLVRTLVSGERPAGRHSFNWDGLDDAERGAASGVYFYSLRAPGIGESRRMILLP</sequence>
<dbReference type="EMBL" id="JBHPKH010000117">
    <property type="protein sequence ID" value="MFC1573295.1"/>
    <property type="molecule type" value="Genomic_DNA"/>
</dbReference>
<evidence type="ECO:0000313" key="2">
    <source>
        <dbReference type="EMBL" id="MFC1573295.1"/>
    </source>
</evidence>
<evidence type="ECO:0000313" key="3">
    <source>
        <dbReference type="Proteomes" id="UP001593833"/>
    </source>
</evidence>
<keyword evidence="3" id="KW-1185">Reference proteome</keyword>
<dbReference type="Pfam" id="PF13860">
    <property type="entry name" value="FlgD_ig"/>
    <property type="match status" value="1"/>
</dbReference>
<dbReference type="Proteomes" id="UP001593833">
    <property type="component" value="Unassembled WGS sequence"/>
</dbReference>
<gene>
    <name evidence="2" type="ORF">ACFL6M_06820</name>
</gene>